<keyword evidence="1" id="KW-0175">Coiled coil</keyword>
<sequence length="1217" mass="134664">MDHNFSFNSPATGGQVPFGPAPSRLTKPRFVKKKHTASNRPITFENDPSFNPFRSHPPEEKPGLVNTGPMGSTKTSVSGNTGVVFGSSKASIYGNPFSSTLSSDPLRLKANANFRGIIEPDKALVGDLRNLKIASDHQHINVSQNMNVNESSNKSEMRVTDQLLASTLTKEVENKLKIKSEGDTESSQKSEIVDGGVGGLKLVNGMNKLNIKEESTDRLKSPAYRRVELTSDENIVQTGLPALTKTANELKTEIFSGKNSIFSGKVPSDITFQAERSELFSIGDQSSSTSSCSSINYPPAAGCFEAPFMDKPGKKVEFSFSGMMQHVDCKTPTLKGNLNRKLETKRELTKDTKLKKKKGKQRKPIPIQMNVGQGYFPEESSQENVDSSESYSPMDISPYQETPADSSFSRETSVTSDEASSLNDKYASSESRPMDVNDIADVDLIDATEQLSINGNSNSNFNEKEKAEPMPFHQGVCVEGPSEDTISGAETESFRSATDQFDCSTDSFLTAQDNEVSSGSTTERQDTIGETHTNLEDTCQSSFIFAASSTAQCHSTSVARHQKKKVQSKPGSDLNSSFSSAKVPHSSFSRNHFQVSGTYSLPLNRGINVDIPVMLNQSQGKSEPANENAVKQEARSAAAESMAAQESCEKWRLRGNQAYASGDLSRAEDCYTQGVNCISHNETSKSALQALMLCYSNRAATRMSLKRMTEALEDCLTAIKMDPNFFRAQIRAANCYLSLGEAENASQHFMRCLDIGNKSCAERKVLVEASEGLENAKKVSECMKQSVTLLRSRTPDDLVGALAVISDALMISPWSEKLLEMKVDALFMLGRYEEIIKLCELTLSSAELKRFQSDVNLGMSGASKIQKTTSFRLWCCSMTVKAYFYLGKLEEAAVFLNKEEKSLPLKQRSEDFTLESSIPLAATIRELLRFKASGNEAFQSGKHAEAIEHYSAAISCNVESRPFAAICFCNRAAAYRAVGQILDAIADCSLSIALDGNYVKAISRRASLLEMIRDFGQAASDLRRLIDLLTRQLENKINQSDKSFIVNELRQTEQKLLRMEDEDRKEIPMNMYLILGVDPSAASSEIKKAYRKAALKHHPDKAGQLVAKNDNTDDGIWRGIAEEVRRDADRLFKMIGEAYALLSDPAKRSRYDLEEEMRNTQSRGNRGGSTMNTQRDPSQNYPFEKSGNRWQRSDVWRAYGNSQHRESERSHRSNWYS</sequence>
<dbReference type="InterPro" id="IPR036869">
    <property type="entry name" value="J_dom_sf"/>
</dbReference>
<feature type="region of interest" description="Disordered" evidence="2">
    <location>
        <begin position="1154"/>
        <end position="1187"/>
    </location>
</feature>
<reference evidence="5" key="1">
    <citation type="submission" date="2022-07" db="EMBL/GenBank/DDBJ databases">
        <authorList>
            <person name="Macas J."/>
            <person name="Novak P."/>
            <person name="Neumann P."/>
        </authorList>
    </citation>
    <scope>NUCLEOTIDE SEQUENCE</scope>
</reference>
<dbReference type="InterPro" id="IPR011990">
    <property type="entry name" value="TPR-like_helical_dom_sf"/>
</dbReference>
<dbReference type="PANTHER" id="PTHR45181:SF4">
    <property type="entry name" value="HEAT SHOCK PROTEIN DNAJ WITH TETRATRICOPEPTIDE REPEAT-CONTAINING PROTEIN"/>
    <property type="match status" value="1"/>
</dbReference>
<dbReference type="PROSITE" id="PS50076">
    <property type="entry name" value="DNAJ_2"/>
    <property type="match status" value="1"/>
</dbReference>
<dbReference type="PRINTS" id="PR00625">
    <property type="entry name" value="JDOMAIN"/>
</dbReference>
<dbReference type="InterPro" id="IPR002999">
    <property type="entry name" value="Tudor"/>
</dbReference>
<dbReference type="InterPro" id="IPR018253">
    <property type="entry name" value="DnaJ_domain_CS"/>
</dbReference>
<comment type="caution">
    <text evidence="5">The sequence shown here is derived from an EMBL/GenBank/DDBJ whole genome shotgun (WGS) entry which is preliminary data.</text>
</comment>
<dbReference type="InterPro" id="IPR001623">
    <property type="entry name" value="DnaJ_domain"/>
</dbReference>
<dbReference type="Proteomes" id="UP001152484">
    <property type="component" value="Unassembled WGS sequence"/>
</dbReference>
<feature type="compositionally biased region" description="Basic residues" evidence="2">
    <location>
        <begin position="26"/>
        <end position="37"/>
    </location>
</feature>
<feature type="compositionally biased region" description="Polar residues" evidence="2">
    <location>
        <begin position="399"/>
        <end position="431"/>
    </location>
</feature>
<dbReference type="EMBL" id="CAMAPE010000008">
    <property type="protein sequence ID" value="CAH9072363.1"/>
    <property type="molecule type" value="Genomic_DNA"/>
</dbReference>
<feature type="coiled-coil region" evidence="1">
    <location>
        <begin position="1019"/>
        <end position="1062"/>
    </location>
</feature>
<feature type="compositionally biased region" description="Basic residues" evidence="2">
    <location>
        <begin position="353"/>
        <end position="363"/>
    </location>
</feature>
<dbReference type="InterPro" id="IPR019734">
    <property type="entry name" value="TPR_rpt"/>
</dbReference>
<feature type="compositionally biased region" description="Polar residues" evidence="2">
    <location>
        <begin position="1"/>
        <end position="12"/>
    </location>
</feature>
<feature type="region of interest" description="Disordered" evidence="2">
    <location>
        <begin position="331"/>
        <end position="434"/>
    </location>
</feature>
<keyword evidence="6" id="KW-1185">Reference proteome</keyword>
<feature type="domain" description="Tudor" evidence="4">
    <location>
        <begin position="708"/>
        <end position="776"/>
    </location>
</feature>
<dbReference type="PROSITE" id="PS50304">
    <property type="entry name" value="TUDOR"/>
    <property type="match status" value="1"/>
</dbReference>
<evidence type="ECO:0000313" key="6">
    <source>
        <dbReference type="Proteomes" id="UP001152484"/>
    </source>
</evidence>
<feature type="domain" description="J" evidence="3">
    <location>
        <begin position="1070"/>
        <end position="1155"/>
    </location>
</feature>
<organism evidence="5 6">
    <name type="scientific">Cuscuta europaea</name>
    <name type="common">European dodder</name>
    <dbReference type="NCBI Taxonomy" id="41803"/>
    <lineage>
        <taxon>Eukaryota</taxon>
        <taxon>Viridiplantae</taxon>
        <taxon>Streptophyta</taxon>
        <taxon>Embryophyta</taxon>
        <taxon>Tracheophyta</taxon>
        <taxon>Spermatophyta</taxon>
        <taxon>Magnoliopsida</taxon>
        <taxon>eudicotyledons</taxon>
        <taxon>Gunneridae</taxon>
        <taxon>Pentapetalae</taxon>
        <taxon>asterids</taxon>
        <taxon>lamiids</taxon>
        <taxon>Solanales</taxon>
        <taxon>Convolvulaceae</taxon>
        <taxon>Cuscuteae</taxon>
        <taxon>Cuscuta</taxon>
        <taxon>Cuscuta subgen. Cuscuta</taxon>
    </lineage>
</organism>
<dbReference type="AlphaFoldDB" id="A0A9P0YR89"/>
<feature type="compositionally biased region" description="Basic and acidic residues" evidence="2">
    <location>
        <begin position="340"/>
        <end position="352"/>
    </location>
</feature>
<dbReference type="Gene3D" id="1.10.287.110">
    <property type="entry name" value="DnaJ domain"/>
    <property type="match status" value="1"/>
</dbReference>
<protein>
    <submittedName>
        <fullName evidence="5">Uncharacterized protein</fullName>
    </submittedName>
</protein>
<feature type="compositionally biased region" description="Polar residues" evidence="2">
    <location>
        <begin position="1159"/>
        <end position="1181"/>
    </location>
</feature>
<evidence type="ECO:0000256" key="1">
    <source>
        <dbReference type="SAM" id="Coils"/>
    </source>
</evidence>
<feature type="compositionally biased region" description="Polar residues" evidence="2">
    <location>
        <begin position="38"/>
        <end position="49"/>
    </location>
</feature>
<proteinExistence type="predicted"/>
<dbReference type="SMART" id="SM00271">
    <property type="entry name" value="DnaJ"/>
    <property type="match status" value="1"/>
</dbReference>
<dbReference type="Pfam" id="PF00226">
    <property type="entry name" value="DnaJ"/>
    <property type="match status" value="1"/>
</dbReference>
<accession>A0A9P0YR89</accession>
<dbReference type="Pfam" id="PF13181">
    <property type="entry name" value="TPR_8"/>
    <property type="match status" value="1"/>
</dbReference>
<gene>
    <name evidence="5" type="ORF">CEURO_LOCUS4317</name>
</gene>
<dbReference type="PROSITE" id="PS00636">
    <property type="entry name" value="DNAJ_1"/>
    <property type="match status" value="1"/>
</dbReference>
<dbReference type="PANTHER" id="PTHR45181">
    <property type="entry name" value="HEAT SHOCK PROTEIN DNAJ WITH TETRATRICOPEPTIDE REPEAT-CONTAINING PROTEIN"/>
    <property type="match status" value="1"/>
</dbReference>
<feature type="compositionally biased region" description="Polar residues" evidence="2">
    <location>
        <begin position="382"/>
        <end position="391"/>
    </location>
</feature>
<dbReference type="CDD" id="cd06257">
    <property type="entry name" value="DnaJ"/>
    <property type="match status" value="1"/>
</dbReference>
<evidence type="ECO:0000313" key="5">
    <source>
        <dbReference type="EMBL" id="CAH9072363.1"/>
    </source>
</evidence>
<evidence type="ECO:0000256" key="2">
    <source>
        <dbReference type="SAM" id="MobiDB-lite"/>
    </source>
</evidence>
<dbReference type="OrthoDB" id="10250354at2759"/>
<dbReference type="Gene3D" id="1.25.40.10">
    <property type="entry name" value="Tetratricopeptide repeat domain"/>
    <property type="match status" value="2"/>
</dbReference>
<evidence type="ECO:0000259" key="4">
    <source>
        <dbReference type="PROSITE" id="PS50304"/>
    </source>
</evidence>
<dbReference type="SUPFAM" id="SSF48452">
    <property type="entry name" value="TPR-like"/>
    <property type="match status" value="2"/>
</dbReference>
<evidence type="ECO:0000259" key="3">
    <source>
        <dbReference type="PROSITE" id="PS50076"/>
    </source>
</evidence>
<feature type="region of interest" description="Disordered" evidence="2">
    <location>
        <begin position="558"/>
        <end position="579"/>
    </location>
</feature>
<feature type="region of interest" description="Disordered" evidence="2">
    <location>
        <begin position="1"/>
        <end position="66"/>
    </location>
</feature>
<dbReference type="SUPFAM" id="SSF46565">
    <property type="entry name" value="Chaperone J-domain"/>
    <property type="match status" value="1"/>
</dbReference>
<name>A0A9P0YR89_CUSEU</name>
<feature type="compositionally biased region" description="Polar residues" evidence="2">
    <location>
        <begin position="569"/>
        <end position="579"/>
    </location>
</feature>
<dbReference type="SMART" id="SM00028">
    <property type="entry name" value="TPR"/>
    <property type="match status" value="6"/>
</dbReference>